<organism evidence="10 11">
    <name type="scientific">Corynebacterium yudongzhengii</name>
    <dbReference type="NCBI Taxonomy" id="2080740"/>
    <lineage>
        <taxon>Bacteria</taxon>
        <taxon>Bacillati</taxon>
        <taxon>Actinomycetota</taxon>
        <taxon>Actinomycetes</taxon>
        <taxon>Mycobacteriales</taxon>
        <taxon>Corynebacteriaceae</taxon>
        <taxon>Corynebacterium</taxon>
    </lineage>
</organism>
<dbReference type="GO" id="GO:0000155">
    <property type="term" value="F:phosphorelay sensor kinase activity"/>
    <property type="evidence" value="ECO:0007669"/>
    <property type="project" value="InterPro"/>
</dbReference>
<feature type="domain" description="Cyclic nucleotide-binding" evidence="8">
    <location>
        <begin position="182"/>
        <end position="280"/>
    </location>
</feature>
<keyword evidence="6" id="KW-0902">Two-component regulatory system</keyword>
<protein>
    <recommendedName>
        <fullName evidence="3">histidine kinase</fullName>
        <ecNumber evidence="3">2.7.13.3</ecNumber>
    </recommendedName>
</protein>
<dbReference type="InterPro" id="IPR036097">
    <property type="entry name" value="HisK_dim/P_sf"/>
</dbReference>
<evidence type="ECO:0000313" key="11">
    <source>
        <dbReference type="Proteomes" id="UP000244989"/>
    </source>
</evidence>
<dbReference type="CDD" id="cd00038">
    <property type="entry name" value="CAP_ED"/>
    <property type="match status" value="1"/>
</dbReference>
<keyword evidence="4" id="KW-0597">Phosphoprotein</keyword>
<dbReference type="InterPro" id="IPR003594">
    <property type="entry name" value="HATPase_dom"/>
</dbReference>
<dbReference type="SUPFAM" id="SSF55874">
    <property type="entry name" value="ATPase domain of HSP90 chaperone/DNA topoisomerase II/histidine kinase"/>
    <property type="match status" value="1"/>
</dbReference>
<keyword evidence="11" id="KW-1185">Reference proteome</keyword>
<name>A0A2U1T491_9CORY</name>
<dbReference type="InterPro" id="IPR036890">
    <property type="entry name" value="HATPase_C_sf"/>
</dbReference>
<dbReference type="OrthoDB" id="1931120at2"/>
<dbReference type="CDD" id="cd00082">
    <property type="entry name" value="HisKA"/>
    <property type="match status" value="1"/>
</dbReference>
<comment type="catalytic activity">
    <reaction evidence="1">
        <text>ATP + protein L-histidine = ADP + protein N-phospho-L-histidine.</text>
        <dbReference type="EC" id="2.7.13.3"/>
    </reaction>
</comment>
<dbReference type="CDD" id="cd00075">
    <property type="entry name" value="HATPase"/>
    <property type="match status" value="1"/>
</dbReference>
<keyword evidence="7" id="KW-0175">Coiled coil</keyword>
<evidence type="ECO:0000256" key="5">
    <source>
        <dbReference type="ARBA" id="ARBA00022777"/>
    </source>
</evidence>
<dbReference type="InterPro" id="IPR004358">
    <property type="entry name" value="Sig_transdc_His_kin-like_C"/>
</dbReference>
<evidence type="ECO:0000256" key="1">
    <source>
        <dbReference type="ARBA" id="ARBA00000085"/>
    </source>
</evidence>
<feature type="domain" description="Histidine kinase" evidence="9">
    <location>
        <begin position="338"/>
        <end position="628"/>
    </location>
</feature>
<dbReference type="KEGG" id="cyz:C3B44_08555"/>
<keyword evidence="5 10" id="KW-0808">Transferase</keyword>
<dbReference type="InterPro" id="IPR003661">
    <property type="entry name" value="HisK_dim/P_dom"/>
</dbReference>
<accession>A0A2U1T491</accession>
<evidence type="ECO:0000256" key="2">
    <source>
        <dbReference type="ARBA" id="ARBA00004236"/>
    </source>
</evidence>
<dbReference type="Pfam" id="PF00027">
    <property type="entry name" value="cNMP_binding"/>
    <property type="match status" value="1"/>
</dbReference>
<dbReference type="InterPro" id="IPR005467">
    <property type="entry name" value="His_kinase_dom"/>
</dbReference>
<dbReference type="InterPro" id="IPR018490">
    <property type="entry name" value="cNMP-bd_dom_sf"/>
</dbReference>
<evidence type="ECO:0000256" key="6">
    <source>
        <dbReference type="ARBA" id="ARBA00023012"/>
    </source>
</evidence>
<dbReference type="GO" id="GO:0005886">
    <property type="term" value="C:plasma membrane"/>
    <property type="evidence" value="ECO:0007669"/>
    <property type="project" value="UniProtKB-SubCell"/>
</dbReference>
<dbReference type="Gene3D" id="1.10.287.130">
    <property type="match status" value="1"/>
</dbReference>
<dbReference type="SUPFAM" id="SSF47384">
    <property type="entry name" value="Homodimeric domain of signal transducing histidine kinase"/>
    <property type="match status" value="1"/>
</dbReference>
<reference evidence="11" key="1">
    <citation type="submission" date="2018-04" db="EMBL/GenBank/DDBJ databases">
        <authorList>
            <person name="Liu S."/>
            <person name="Wang Z."/>
            <person name="Li J."/>
        </authorList>
    </citation>
    <scope>NUCLEOTIDE SEQUENCE [LARGE SCALE GENOMIC DNA]</scope>
    <source>
        <strain evidence="11">2189</strain>
    </source>
</reference>
<feature type="coiled-coil region" evidence="7">
    <location>
        <begin position="288"/>
        <end position="326"/>
    </location>
</feature>
<comment type="caution">
    <text evidence="10">The sequence shown here is derived from an EMBL/GenBank/DDBJ whole genome shotgun (WGS) entry which is preliminary data.</text>
</comment>
<dbReference type="SUPFAM" id="SSF51206">
    <property type="entry name" value="cAMP-binding domain-like"/>
    <property type="match status" value="1"/>
</dbReference>
<dbReference type="PANTHER" id="PTHR43065">
    <property type="entry name" value="SENSOR HISTIDINE KINASE"/>
    <property type="match status" value="1"/>
</dbReference>
<evidence type="ECO:0000259" key="9">
    <source>
        <dbReference type="PROSITE" id="PS50109"/>
    </source>
</evidence>
<evidence type="ECO:0000256" key="3">
    <source>
        <dbReference type="ARBA" id="ARBA00012438"/>
    </source>
</evidence>
<dbReference type="SMART" id="SM00387">
    <property type="entry name" value="HATPase_c"/>
    <property type="match status" value="1"/>
</dbReference>
<dbReference type="EC" id="2.7.13.3" evidence="3"/>
<dbReference type="EMBL" id="QEEZ01000030">
    <property type="protein sequence ID" value="PWC00817.1"/>
    <property type="molecule type" value="Genomic_DNA"/>
</dbReference>
<dbReference type="AlphaFoldDB" id="A0A2U1T491"/>
<dbReference type="RefSeq" id="WP_108432008.1">
    <property type="nucleotide sequence ID" value="NZ_CP026947.1"/>
</dbReference>
<dbReference type="InterPro" id="IPR014710">
    <property type="entry name" value="RmlC-like_jellyroll"/>
</dbReference>
<dbReference type="Proteomes" id="UP000244989">
    <property type="component" value="Unassembled WGS sequence"/>
</dbReference>
<dbReference type="PRINTS" id="PR00344">
    <property type="entry name" value="BCTRLSENSOR"/>
</dbReference>
<dbReference type="Pfam" id="PF02518">
    <property type="entry name" value="HATPase_c"/>
    <property type="match status" value="1"/>
</dbReference>
<dbReference type="PANTHER" id="PTHR43065:SF48">
    <property type="entry name" value="HISTIDINE KINASE"/>
    <property type="match status" value="1"/>
</dbReference>
<comment type="subcellular location">
    <subcellularLocation>
        <location evidence="2">Cell membrane</location>
    </subcellularLocation>
</comment>
<dbReference type="PROSITE" id="PS50042">
    <property type="entry name" value="CNMP_BINDING_3"/>
    <property type="match status" value="1"/>
</dbReference>
<gene>
    <name evidence="10" type="ORF">DF222_10720</name>
</gene>
<sequence>MLPRSTLAIVGKSEATRAIQCLVQERLGQDHEVLAVESVEALPQMLDDDSELALVTVTVHEDGLHRDHPLVDFLSNKRFRHTRIMVLTTAPTISGLDMLTDLGRLDMLVYTPEIKEDALALNIRQQLTRYWHERTRRDPELAGRYDQPESSALDVDLTDQQIIRRIIDAADRHLGYQPRLTFPPGVYLTKEGHVVEEIILALSGRVLLQRFTDAGDITMHHASTGQVIGLLALARSRIGFFTARTTTEVVAVQLPTEQLNYLLELEPDLTRLLAVLFVRSYDRRLRRAEDIQVEQHELTAQLEEERAHLTTALRNLEAARRELMSQARFASLGELAAGVAHELNNPMSAIGRTAEHLVDDVEALLASAPDKKWRRGTLNALKAARTSHAVSTKEARRLHRELTEITGDRALAQRWVLAGLHDPDFARQVGKSRQLDYETVEHAASIGTGLRNLSTAATRITELVASLRSYARPDGDPITDVDVHQGIDDTLHLISHKLRDIDIRREFAELPAITCTPGQLSQVWTNLITNAAEAIEESGKGSTITVRTSLAHPERIRVEVIDDGPGIPENRLENLFEPRFTTRNGQVRFGMGIGLSVCRSIVSKHHGSIHLESSPAGTAAIVELPVDGPHQHNEGQPS</sequence>
<evidence type="ECO:0000256" key="4">
    <source>
        <dbReference type="ARBA" id="ARBA00022553"/>
    </source>
</evidence>
<proteinExistence type="predicted"/>
<dbReference type="PROSITE" id="PS50109">
    <property type="entry name" value="HIS_KIN"/>
    <property type="match status" value="1"/>
</dbReference>
<dbReference type="Gene3D" id="3.30.565.10">
    <property type="entry name" value="Histidine kinase-like ATPase, C-terminal domain"/>
    <property type="match status" value="1"/>
</dbReference>
<dbReference type="Gene3D" id="2.60.120.10">
    <property type="entry name" value="Jelly Rolls"/>
    <property type="match status" value="1"/>
</dbReference>
<evidence type="ECO:0000256" key="7">
    <source>
        <dbReference type="SAM" id="Coils"/>
    </source>
</evidence>
<evidence type="ECO:0000259" key="8">
    <source>
        <dbReference type="PROSITE" id="PS50042"/>
    </source>
</evidence>
<evidence type="ECO:0000313" key="10">
    <source>
        <dbReference type="EMBL" id="PWC00817.1"/>
    </source>
</evidence>
<keyword evidence="5 10" id="KW-0418">Kinase</keyword>
<dbReference type="InterPro" id="IPR000595">
    <property type="entry name" value="cNMP-bd_dom"/>
</dbReference>